<dbReference type="EMBL" id="BGZK01001249">
    <property type="protein sequence ID" value="GBP75467.1"/>
    <property type="molecule type" value="Genomic_DNA"/>
</dbReference>
<dbReference type="Proteomes" id="UP000299102">
    <property type="component" value="Unassembled WGS sequence"/>
</dbReference>
<name>A0A4C1YM54_EUMVA</name>
<sequence length="88" mass="9784">MRVVYLLQASASVSNEYRQIMQEKRKERYTRIAQSIGRGRRASLLGSIVRETSNGFCYSASEPFDVIQLLTAAGVMIKTLLRAAGGSR</sequence>
<keyword evidence="2" id="KW-1185">Reference proteome</keyword>
<comment type="caution">
    <text evidence="1">The sequence shown here is derived from an EMBL/GenBank/DDBJ whole genome shotgun (WGS) entry which is preliminary data.</text>
</comment>
<proteinExistence type="predicted"/>
<evidence type="ECO:0000313" key="2">
    <source>
        <dbReference type="Proteomes" id="UP000299102"/>
    </source>
</evidence>
<gene>
    <name evidence="1" type="ORF">EVAR_53279_1</name>
</gene>
<dbReference type="AlphaFoldDB" id="A0A4C1YM54"/>
<accession>A0A4C1YM54</accession>
<protein>
    <submittedName>
        <fullName evidence="1">Uncharacterized protein</fullName>
    </submittedName>
</protein>
<evidence type="ECO:0000313" key="1">
    <source>
        <dbReference type="EMBL" id="GBP75467.1"/>
    </source>
</evidence>
<organism evidence="1 2">
    <name type="scientific">Eumeta variegata</name>
    <name type="common">Bagworm moth</name>
    <name type="synonym">Eumeta japonica</name>
    <dbReference type="NCBI Taxonomy" id="151549"/>
    <lineage>
        <taxon>Eukaryota</taxon>
        <taxon>Metazoa</taxon>
        <taxon>Ecdysozoa</taxon>
        <taxon>Arthropoda</taxon>
        <taxon>Hexapoda</taxon>
        <taxon>Insecta</taxon>
        <taxon>Pterygota</taxon>
        <taxon>Neoptera</taxon>
        <taxon>Endopterygota</taxon>
        <taxon>Lepidoptera</taxon>
        <taxon>Glossata</taxon>
        <taxon>Ditrysia</taxon>
        <taxon>Tineoidea</taxon>
        <taxon>Psychidae</taxon>
        <taxon>Oiketicinae</taxon>
        <taxon>Eumeta</taxon>
    </lineage>
</organism>
<reference evidence="1 2" key="1">
    <citation type="journal article" date="2019" name="Commun. Biol.">
        <title>The bagworm genome reveals a unique fibroin gene that provides high tensile strength.</title>
        <authorList>
            <person name="Kono N."/>
            <person name="Nakamura H."/>
            <person name="Ohtoshi R."/>
            <person name="Tomita M."/>
            <person name="Numata K."/>
            <person name="Arakawa K."/>
        </authorList>
    </citation>
    <scope>NUCLEOTIDE SEQUENCE [LARGE SCALE GENOMIC DNA]</scope>
</reference>